<dbReference type="Proteomes" id="UP001056120">
    <property type="component" value="Linkage Group LG24"/>
</dbReference>
<gene>
    <name evidence="1" type="ORF">L1987_70155</name>
</gene>
<dbReference type="EMBL" id="CM042041">
    <property type="protein sequence ID" value="KAI3711616.1"/>
    <property type="molecule type" value="Genomic_DNA"/>
</dbReference>
<comment type="caution">
    <text evidence="1">The sequence shown here is derived from an EMBL/GenBank/DDBJ whole genome shotgun (WGS) entry which is preliminary data.</text>
</comment>
<evidence type="ECO:0000313" key="2">
    <source>
        <dbReference type="Proteomes" id="UP001056120"/>
    </source>
</evidence>
<name>A0ACB9APD2_9ASTR</name>
<accession>A0ACB9APD2</accession>
<proteinExistence type="predicted"/>
<keyword evidence="2" id="KW-1185">Reference proteome</keyword>
<evidence type="ECO:0000313" key="1">
    <source>
        <dbReference type="EMBL" id="KAI3711616.1"/>
    </source>
</evidence>
<reference evidence="2" key="1">
    <citation type="journal article" date="2022" name="Mol. Ecol. Resour.">
        <title>The genomes of chicory, endive, great burdock and yacon provide insights into Asteraceae palaeo-polyploidization history and plant inulin production.</title>
        <authorList>
            <person name="Fan W."/>
            <person name="Wang S."/>
            <person name="Wang H."/>
            <person name="Wang A."/>
            <person name="Jiang F."/>
            <person name="Liu H."/>
            <person name="Zhao H."/>
            <person name="Xu D."/>
            <person name="Zhang Y."/>
        </authorList>
    </citation>
    <scope>NUCLEOTIDE SEQUENCE [LARGE SCALE GENOMIC DNA]</scope>
    <source>
        <strain evidence="2">cv. Yunnan</strain>
    </source>
</reference>
<protein>
    <submittedName>
        <fullName evidence="1">Uncharacterized protein</fullName>
    </submittedName>
</protein>
<organism evidence="1 2">
    <name type="scientific">Smallanthus sonchifolius</name>
    <dbReference type="NCBI Taxonomy" id="185202"/>
    <lineage>
        <taxon>Eukaryota</taxon>
        <taxon>Viridiplantae</taxon>
        <taxon>Streptophyta</taxon>
        <taxon>Embryophyta</taxon>
        <taxon>Tracheophyta</taxon>
        <taxon>Spermatophyta</taxon>
        <taxon>Magnoliopsida</taxon>
        <taxon>eudicotyledons</taxon>
        <taxon>Gunneridae</taxon>
        <taxon>Pentapetalae</taxon>
        <taxon>asterids</taxon>
        <taxon>campanulids</taxon>
        <taxon>Asterales</taxon>
        <taxon>Asteraceae</taxon>
        <taxon>Asteroideae</taxon>
        <taxon>Heliantheae alliance</taxon>
        <taxon>Millerieae</taxon>
        <taxon>Smallanthus</taxon>
    </lineage>
</organism>
<sequence length="193" mass="21666">MENGNDGISSDDVISKLKDDGDFDRLRIKIIRKIKENEELRKSIVSIVKQSEAINRPGVENTKPRQLADAIQQEVGGKLNEQISDVLWEIIRSPDGMRTEITETVKSVYDRLSRPKRARVDREPQEHPGFSHDSHQIDVINPAPVDNLPMEELQKEVIHRSVQGLENDGSNGTQDANHEQGSDEDLDAPPGFG</sequence>
<reference evidence="1 2" key="2">
    <citation type="journal article" date="2022" name="Mol. Ecol. Resour.">
        <title>The genomes of chicory, endive, great burdock and yacon provide insights into Asteraceae paleo-polyploidization history and plant inulin production.</title>
        <authorList>
            <person name="Fan W."/>
            <person name="Wang S."/>
            <person name="Wang H."/>
            <person name="Wang A."/>
            <person name="Jiang F."/>
            <person name="Liu H."/>
            <person name="Zhao H."/>
            <person name="Xu D."/>
            <person name="Zhang Y."/>
        </authorList>
    </citation>
    <scope>NUCLEOTIDE SEQUENCE [LARGE SCALE GENOMIC DNA]</scope>
    <source>
        <strain evidence="2">cv. Yunnan</strain>
        <tissue evidence="1">Leaves</tissue>
    </source>
</reference>